<dbReference type="PANTHER" id="PTHR11680:SF35">
    <property type="entry name" value="SERINE HYDROXYMETHYLTRANSFERASE 1"/>
    <property type="match status" value="1"/>
</dbReference>
<proteinExistence type="inferred from homology"/>
<feature type="domain" description="Serine hydroxymethyltransferase-like" evidence="13">
    <location>
        <begin position="4"/>
        <end position="380"/>
    </location>
</feature>
<name>A0A953J6Q2_9BACT</name>
<dbReference type="NCBIfam" id="NF000586">
    <property type="entry name" value="PRK00011.1"/>
    <property type="match status" value="1"/>
</dbReference>
<feature type="binding site" evidence="11">
    <location>
        <begin position="121"/>
        <end position="123"/>
    </location>
    <ligand>
        <name>(6S)-5,6,7,8-tetrahydrofolate</name>
        <dbReference type="ChEBI" id="CHEBI:57453"/>
    </ligand>
</feature>
<reference evidence="14" key="1">
    <citation type="journal article" date="2021" name="bioRxiv">
        <title>Unraveling nitrogen, sulfur and carbon metabolic pathways and microbial community transcriptional responses to substrate deprivation and toxicity stresses in a bioreactor mimicking anoxic brackish coastal sediment conditions.</title>
        <authorList>
            <person name="Martins P.D."/>
            <person name="Echeveste M.J."/>
            <person name="Arshad A."/>
            <person name="Kurth J."/>
            <person name="Ouboter H."/>
            <person name="Jetten M.S.M."/>
            <person name="Welte C.U."/>
        </authorList>
    </citation>
    <scope>NUCLEOTIDE SEQUENCE</scope>
    <source>
        <strain evidence="14">MAG_39</strain>
    </source>
</reference>
<dbReference type="InterPro" id="IPR039429">
    <property type="entry name" value="SHMT-like_dom"/>
</dbReference>
<organism evidence="14 15">
    <name type="scientific">Candidatus Nitrobium versatile</name>
    <dbReference type="NCBI Taxonomy" id="2884831"/>
    <lineage>
        <taxon>Bacteria</taxon>
        <taxon>Pseudomonadati</taxon>
        <taxon>Nitrospirota</taxon>
        <taxon>Nitrospiria</taxon>
        <taxon>Nitrospirales</taxon>
        <taxon>Nitrospiraceae</taxon>
        <taxon>Candidatus Nitrobium</taxon>
    </lineage>
</organism>
<evidence type="ECO:0000256" key="5">
    <source>
        <dbReference type="ARBA" id="ARBA00011738"/>
    </source>
</evidence>
<dbReference type="InterPro" id="IPR001085">
    <property type="entry name" value="Ser_HO-MeTrfase"/>
</dbReference>
<dbReference type="FunFam" id="3.90.1150.10:FF:000003">
    <property type="entry name" value="Serine hydroxymethyltransferase"/>
    <property type="match status" value="1"/>
</dbReference>
<evidence type="ECO:0000256" key="2">
    <source>
        <dbReference type="ARBA" id="ARBA00001933"/>
    </source>
</evidence>
<dbReference type="Gene3D" id="3.40.640.10">
    <property type="entry name" value="Type I PLP-dependent aspartate aminotransferase-like (Major domain)"/>
    <property type="match status" value="1"/>
</dbReference>
<dbReference type="GO" id="GO:0005829">
    <property type="term" value="C:cytosol"/>
    <property type="evidence" value="ECO:0007669"/>
    <property type="project" value="TreeGrafter"/>
</dbReference>
<dbReference type="InterPro" id="IPR019798">
    <property type="entry name" value="Ser_HO-MeTrfase_PLP_BS"/>
</dbReference>
<accession>A0A953J6Q2</accession>
<feature type="binding site" evidence="11">
    <location>
        <position position="117"/>
    </location>
    <ligand>
        <name>(6S)-5,6,7,8-tetrahydrofolate</name>
        <dbReference type="ChEBI" id="CHEBI:57453"/>
    </ligand>
</feature>
<comment type="function">
    <text evidence="11">Catalyzes the reversible interconversion of serine and glycine with tetrahydrofolate (THF) serving as the one-carbon carrier. This reaction serves as the major source of one-carbon groups required for the biosynthesis of purines, thymidylate, methionine, and other important biomolecules. Also exhibits THF-independent aldolase activity toward beta-hydroxyamino acids, producing glycine and aldehydes, via a retro-aldol mechanism.</text>
</comment>
<dbReference type="AlphaFoldDB" id="A0A953J6Q2"/>
<gene>
    <name evidence="11" type="primary">glyA</name>
    <name evidence="14" type="ORF">K8I29_14670</name>
</gene>
<dbReference type="InterPro" id="IPR015421">
    <property type="entry name" value="PyrdxlP-dep_Trfase_major"/>
</dbReference>
<comment type="pathway">
    <text evidence="11">One-carbon metabolism; tetrahydrofolate interconversion.</text>
</comment>
<dbReference type="Pfam" id="PF00464">
    <property type="entry name" value="SHMT"/>
    <property type="match status" value="1"/>
</dbReference>
<dbReference type="CDD" id="cd00378">
    <property type="entry name" value="SHMT"/>
    <property type="match status" value="1"/>
</dbReference>
<dbReference type="InterPro" id="IPR015424">
    <property type="entry name" value="PyrdxlP-dep_Trfase"/>
</dbReference>
<dbReference type="GO" id="GO:0004372">
    <property type="term" value="F:glycine hydroxymethyltransferase activity"/>
    <property type="evidence" value="ECO:0007669"/>
    <property type="project" value="UniProtKB-UniRule"/>
</dbReference>
<comment type="caution">
    <text evidence="11">Lacks conserved residue(s) required for the propagation of feature annotation.</text>
</comment>
<feature type="binding site" evidence="11">
    <location>
        <position position="240"/>
    </location>
    <ligand>
        <name>(6S)-5,6,7,8-tetrahydrofolate</name>
        <dbReference type="ChEBI" id="CHEBI:57453"/>
    </ligand>
</feature>
<comment type="caution">
    <text evidence="14">The sequence shown here is derived from an EMBL/GenBank/DDBJ whole genome shotgun (WGS) entry which is preliminary data.</text>
</comment>
<keyword evidence="6 11" id="KW-0963">Cytoplasm</keyword>
<evidence type="ECO:0000256" key="3">
    <source>
        <dbReference type="ARBA" id="ARBA00004496"/>
    </source>
</evidence>
<dbReference type="EC" id="2.1.2.1" evidence="11"/>
<keyword evidence="9 11" id="KW-0808">Transferase</keyword>
<dbReference type="GO" id="GO:0030170">
    <property type="term" value="F:pyridoxal phosphate binding"/>
    <property type="evidence" value="ECO:0007669"/>
    <property type="project" value="UniProtKB-UniRule"/>
</dbReference>
<keyword evidence="8 11" id="KW-0028">Amino-acid biosynthesis</keyword>
<keyword evidence="10 11" id="KW-0663">Pyridoxal phosphate</keyword>
<dbReference type="InterPro" id="IPR049943">
    <property type="entry name" value="Ser_HO-MeTrfase-like"/>
</dbReference>
<dbReference type="InterPro" id="IPR015422">
    <property type="entry name" value="PyrdxlP-dep_Trfase_small"/>
</dbReference>
<evidence type="ECO:0000313" key="15">
    <source>
        <dbReference type="Proteomes" id="UP000705867"/>
    </source>
</evidence>
<dbReference type="GO" id="GO:0035999">
    <property type="term" value="P:tetrahydrofolate interconversion"/>
    <property type="evidence" value="ECO:0007669"/>
    <property type="project" value="UniProtKB-UniRule"/>
</dbReference>
<evidence type="ECO:0000259" key="13">
    <source>
        <dbReference type="Pfam" id="PF00464"/>
    </source>
</evidence>
<evidence type="ECO:0000256" key="10">
    <source>
        <dbReference type="ARBA" id="ARBA00022898"/>
    </source>
</evidence>
<evidence type="ECO:0000256" key="4">
    <source>
        <dbReference type="ARBA" id="ARBA00006376"/>
    </source>
</evidence>
<evidence type="ECO:0000313" key="14">
    <source>
        <dbReference type="EMBL" id="MBZ0157438.1"/>
    </source>
</evidence>
<dbReference type="PROSITE" id="PS00096">
    <property type="entry name" value="SHMT"/>
    <property type="match status" value="1"/>
</dbReference>
<comment type="pathway">
    <text evidence="11">Amino-acid biosynthesis; glycine biosynthesis; glycine from L-serine: step 1/1.</text>
</comment>
<evidence type="ECO:0000256" key="12">
    <source>
        <dbReference type="PIRSR" id="PIRSR000412-50"/>
    </source>
</evidence>
<evidence type="ECO:0000256" key="1">
    <source>
        <dbReference type="ARBA" id="ARBA00001528"/>
    </source>
</evidence>
<comment type="similarity">
    <text evidence="4 11">Belongs to the SHMT family.</text>
</comment>
<comment type="subcellular location">
    <subcellularLocation>
        <location evidence="3 11">Cytoplasm</location>
    </subcellularLocation>
</comment>
<sequence length="412" mass="44870">MEHLRKTDPDIYEAILKETEREQRKILLIASENYASRAVLEAQGSLFTNKYAEGYPGRRYYGGCEYADVIEKLAIDRAKELFGAEHVNVQPHSGSQANMAIYFSVLQPCDTILGMSLAHGGHLSHGAHVNFTGMIYNSISYGVDRETGYIDMDEVRRLAKERSPKMIVVGASAYSRIIDFKAFSEIAKETGAYLLADIAHIAGLIAAGVHPSPVPYADFVTSTTHKTLRGPRGGMIMCREEYAKAVDKTIFPGIQGGPLVHVVAAKAVALKEALTPEFREYQKRVVGNAKKLASELMARGFTIISGGTENHLMLVDLSGMNITGKEAEEALDKAGITVNKNAIPYDTKPPAVTSGMRLGTPCITSRGMGEAEMEEIADIITTVVRNSTDPSVLGKMNERVMALCAKFPIYAS</sequence>
<evidence type="ECO:0000256" key="11">
    <source>
        <dbReference type="HAMAP-Rule" id="MF_00051"/>
    </source>
</evidence>
<comment type="catalytic activity">
    <reaction evidence="1 11">
        <text>(6R)-5,10-methylene-5,6,7,8-tetrahydrofolate + glycine + H2O = (6S)-5,6,7,8-tetrahydrofolate + L-serine</text>
        <dbReference type="Rhea" id="RHEA:15481"/>
        <dbReference type="ChEBI" id="CHEBI:15377"/>
        <dbReference type="ChEBI" id="CHEBI:15636"/>
        <dbReference type="ChEBI" id="CHEBI:33384"/>
        <dbReference type="ChEBI" id="CHEBI:57305"/>
        <dbReference type="ChEBI" id="CHEBI:57453"/>
        <dbReference type="EC" id="2.1.2.1"/>
    </reaction>
</comment>
<keyword evidence="7 11" id="KW-0554">One-carbon metabolism</keyword>
<feature type="site" description="Plays an important role in substrate specificity" evidence="11">
    <location>
        <position position="225"/>
    </location>
</feature>
<dbReference type="SUPFAM" id="SSF53383">
    <property type="entry name" value="PLP-dependent transferases"/>
    <property type="match status" value="1"/>
</dbReference>
<feature type="modified residue" description="N6-(pyridoxal phosphate)lysine" evidence="11 12">
    <location>
        <position position="226"/>
    </location>
</feature>
<comment type="cofactor">
    <cofactor evidence="2 11 12">
        <name>pyridoxal 5'-phosphate</name>
        <dbReference type="ChEBI" id="CHEBI:597326"/>
    </cofactor>
</comment>
<dbReference type="FunFam" id="3.40.640.10:FF:000001">
    <property type="entry name" value="Serine hydroxymethyltransferase"/>
    <property type="match status" value="1"/>
</dbReference>
<evidence type="ECO:0000256" key="9">
    <source>
        <dbReference type="ARBA" id="ARBA00022679"/>
    </source>
</evidence>
<comment type="subunit">
    <text evidence="5 11">Homodimer.</text>
</comment>
<dbReference type="Proteomes" id="UP000705867">
    <property type="component" value="Unassembled WGS sequence"/>
</dbReference>
<evidence type="ECO:0000256" key="6">
    <source>
        <dbReference type="ARBA" id="ARBA00022490"/>
    </source>
</evidence>
<dbReference type="GO" id="GO:0019264">
    <property type="term" value="P:glycine biosynthetic process from serine"/>
    <property type="evidence" value="ECO:0007669"/>
    <property type="project" value="UniProtKB-UniRule"/>
</dbReference>
<dbReference type="PANTHER" id="PTHR11680">
    <property type="entry name" value="SERINE HYDROXYMETHYLTRANSFERASE"/>
    <property type="match status" value="1"/>
</dbReference>
<dbReference type="Gene3D" id="3.90.1150.10">
    <property type="entry name" value="Aspartate Aminotransferase, domain 1"/>
    <property type="match status" value="1"/>
</dbReference>
<dbReference type="HAMAP" id="MF_00051">
    <property type="entry name" value="SHMT"/>
    <property type="match status" value="1"/>
</dbReference>
<evidence type="ECO:0000256" key="7">
    <source>
        <dbReference type="ARBA" id="ARBA00022563"/>
    </source>
</evidence>
<reference evidence="14" key="2">
    <citation type="submission" date="2021-08" db="EMBL/GenBank/DDBJ databases">
        <authorList>
            <person name="Dalcin Martins P."/>
        </authorList>
    </citation>
    <scope>NUCLEOTIDE SEQUENCE</scope>
    <source>
        <strain evidence="14">MAG_39</strain>
    </source>
</reference>
<dbReference type="PIRSF" id="PIRSF000412">
    <property type="entry name" value="SHMT"/>
    <property type="match status" value="1"/>
</dbReference>
<dbReference type="EMBL" id="JAIOIV010000114">
    <property type="protein sequence ID" value="MBZ0157438.1"/>
    <property type="molecule type" value="Genomic_DNA"/>
</dbReference>
<protein>
    <recommendedName>
        <fullName evidence="11">Serine hydroxymethyltransferase</fullName>
        <shortName evidence="11">SHMT</shortName>
        <shortName evidence="11">Serine methylase</shortName>
        <ecNumber evidence="11">2.1.2.1</ecNumber>
    </recommendedName>
</protein>
<evidence type="ECO:0000256" key="8">
    <source>
        <dbReference type="ARBA" id="ARBA00022605"/>
    </source>
</evidence>